<dbReference type="InterPro" id="IPR026866">
    <property type="entry name" value="CR006_AAA"/>
</dbReference>
<dbReference type="EMBL" id="BAAAHK010000009">
    <property type="protein sequence ID" value="GAA0946586.1"/>
    <property type="molecule type" value="Genomic_DNA"/>
</dbReference>
<protein>
    <submittedName>
        <fullName evidence="4">AAA family ATPase</fullName>
    </submittedName>
</protein>
<dbReference type="Pfam" id="PF13166">
    <property type="entry name" value="AAA_13"/>
    <property type="match status" value="1"/>
</dbReference>
<sequence>MTSIASVKVRLVAPDQTFRGIADDLFTDCCLGAKTFVYGRNGTGKTTFAELLRQAARGDVALTAEYFENNGWRKGALSAAVGGCVRVFNRYYIEEHLAFFLDGNGSSAGILKLGAANVAAESSRRELEQEVERQRVRLVAVMAAGKESAGRVDKLKGDAKRRVLDVLGPVLPNRYTTQIYTIAKAHKALIDPPAVVLADDQVAADVEFLSAEEFESLKVPPDPTGAASVLAARVAEVAARELTSRISAALEADRALADWVQVGLALHPAGGDPCRFCNDGVLSAKTRDAYAEHFDQSLSALQADLKQAAEDLARTSQALSAWRESLPSPDDVLPDQRSGYQAALDELKVPIDNWSSYLDALAVLVGKRTTDPYRPVLEPLPTAPAPIDLNELAGSVVGHNTDVGSQTGLRAQTEARLIAHLVEPFRADYARALRTEPAAKNAGVRLENRIKQLQLESEKLRSQQHDVGKTAELINDDLADAFGHVHLSLRVTADGTSYEVLRNNGPALHLSEGERHCLALLYFLRSLEADGVTPDNDLVVIDDPVTGLDKDALFAAYALVDERTKRFGQVVVLTHDYELFRLFLMRYKKLLRASRGAIGKNDQEEIKFPRIQFLETRVCDGPAGDRRVNLRAMPERLLNQPTDYHYIFYRIAEAVTDSNTSDLILLGNAARRLLEGFVAFRSPTGGDFQGKIESTAKQAKVPEELTQRVVRFAHGSSHREEPNPSVSFSANVPDELGQVLRFIWTCDEEHFKGMCTAVGVDIRPLVANWKRKGHLESQAAPPAASPEREVAAGLPTTSAGGEDASDNTLPY</sequence>
<organism evidence="4 5">
    <name type="scientific">Kribbella koreensis</name>
    <dbReference type="NCBI Taxonomy" id="57909"/>
    <lineage>
        <taxon>Bacteria</taxon>
        <taxon>Bacillati</taxon>
        <taxon>Actinomycetota</taxon>
        <taxon>Actinomycetes</taxon>
        <taxon>Propionibacteriales</taxon>
        <taxon>Kribbellaceae</taxon>
        <taxon>Kribbella</taxon>
    </lineage>
</organism>
<name>A0ABP4B8I6_9ACTN</name>
<gene>
    <name evidence="4" type="ORF">GCM10009554_42630</name>
</gene>
<dbReference type="Gene3D" id="3.40.50.300">
    <property type="entry name" value="P-loop containing nucleotide triphosphate hydrolases"/>
    <property type="match status" value="1"/>
</dbReference>
<proteinExistence type="predicted"/>
<feature type="coiled-coil region" evidence="1">
    <location>
        <begin position="117"/>
        <end position="144"/>
    </location>
</feature>
<keyword evidence="1" id="KW-0175">Coiled coil</keyword>
<accession>A0ABP4B8I6</accession>
<evidence type="ECO:0000313" key="5">
    <source>
        <dbReference type="Proteomes" id="UP001500542"/>
    </source>
</evidence>
<feature type="domain" description="Protein CR006 P-loop" evidence="3">
    <location>
        <begin position="36"/>
        <end position="743"/>
    </location>
</feature>
<reference evidence="5" key="1">
    <citation type="journal article" date="2019" name="Int. J. Syst. Evol. Microbiol.">
        <title>The Global Catalogue of Microorganisms (GCM) 10K type strain sequencing project: providing services to taxonomists for standard genome sequencing and annotation.</title>
        <authorList>
            <consortium name="The Broad Institute Genomics Platform"/>
            <consortium name="The Broad Institute Genome Sequencing Center for Infectious Disease"/>
            <person name="Wu L."/>
            <person name="Ma J."/>
        </authorList>
    </citation>
    <scope>NUCLEOTIDE SEQUENCE [LARGE SCALE GENOMIC DNA]</scope>
    <source>
        <strain evidence="5">JCM 10977</strain>
    </source>
</reference>
<dbReference type="RefSeq" id="WP_343972692.1">
    <property type="nucleotide sequence ID" value="NZ_BAAAHK010000009.1"/>
</dbReference>
<dbReference type="Proteomes" id="UP001500542">
    <property type="component" value="Unassembled WGS sequence"/>
</dbReference>
<evidence type="ECO:0000256" key="2">
    <source>
        <dbReference type="SAM" id="MobiDB-lite"/>
    </source>
</evidence>
<dbReference type="InterPro" id="IPR027417">
    <property type="entry name" value="P-loop_NTPase"/>
</dbReference>
<dbReference type="SUPFAM" id="SSF52540">
    <property type="entry name" value="P-loop containing nucleoside triphosphate hydrolases"/>
    <property type="match status" value="1"/>
</dbReference>
<comment type="caution">
    <text evidence="4">The sequence shown here is derived from an EMBL/GenBank/DDBJ whole genome shotgun (WGS) entry which is preliminary data.</text>
</comment>
<evidence type="ECO:0000313" key="4">
    <source>
        <dbReference type="EMBL" id="GAA0946586.1"/>
    </source>
</evidence>
<feature type="coiled-coil region" evidence="1">
    <location>
        <begin position="291"/>
        <end position="318"/>
    </location>
</feature>
<evidence type="ECO:0000259" key="3">
    <source>
        <dbReference type="Pfam" id="PF13166"/>
    </source>
</evidence>
<feature type="region of interest" description="Disordered" evidence="2">
    <location>
        <begin position="776"/>
        <end position="811"/>
    </location>
</feature>
<evidence type="ECO:0000256" key="1">
    <source>
        <dbReference type="SAM" id="Coils"/>
    </source>
</evidence>
<keyword evidence="5" id="KW-1185">Reference proteome</keyword>